<evidence type="ECO:0000313" key="1">
    <source>
        <dbReference type="EMBL" id="GBN31049.1"/>
    </source>
</evidence>
<dbReference type="AlphaFoldDB" id="A0A4Y2MWZ1"/>
<reference evidence="1 2" key="1">
    <citation type="journal article" date="2019" name="Sci. Rep.">
        <title>Orb-weaving spider Araneus ventricosus genome elucidates the spidroin gene catalogue.</title>
        <authorList>
            <person name="Kono N."/>
            <person name="Nakamura H."/>
            <person name="Ohtoshi R."/>
            <person name="Moran D.A.P."/>
            <person name="Shinohara A."/>
            <person name="Yoshida Y."/>
            <person name="Fujiwara M."/>
            <person name="Mori M."/>
            <person name="Tomita M."/>
            <person name="Arakawa K."/>
        </authorList>
    </citation>
    <scope>NUCLEOTIDE SEQUENCE [LARGE SCALE GENOMIC DNA]</scope>
</reference>
<dbReference type="OrthoDB" id="7192102at2759"/>
<proteinExistence type="predicted"/>
<evidence type="ECO:0000313" key="2">
    <source>
        <dbReference type="Proteomes" id="UP000499080"/>
    </source>
</evidence>
<protein>
    <submittedName>
        <fullName evidence="1">Uncharacterized protein</fullName>
    </submittedName>
</protein>
<keyword evidence="2" id="KW-1185">Reference proteome</keyword>
<gene>
    <name evidence="1" type="ORF">AVEN_249399_1</name>
</gene>
<comment type="caution">
    <text evidence="1">The sequence shown here is derived from an EMBL/GenBank/DDBJ whole genome shotgun (WGS) entry which is preliminary data.</text>
</comment>
<dbReference type="EMBL" id="BGPR01008025">
    <property type="protein sequence ID" value="GBN31049.1"/>
    <property type="molecule type" value="Genomic_DNA"/>
</dbReference>
<accession>A0A4Y2MWZ1</accession>
<sequence length="100" mass="11315">MDARLSRVTKDNNDCKKFEDWFISHNPLPFGEYVMSLSTGVVGDEKINCQLSDRIGHSSLESIDGSNFGQVKFSRINRVVPMQEFNSSVKLHEEVVPIDP</sequence>
<dbReference type="Proteomes" id="UP000499080">
    <property type="component" value="Unassembled WGS sequence"/>
</dbReference>
<name>A0A4Y2MWZ1_ARAVE</name>
<organism evidence="1 2">
    <name type="scientific">Araneus ventricosus</name>
    <name type="common">Orbweaver spider</name>
    <name type="synonym">Epeira ventricosa</name>
    <dbReference type="NCBI Taxonomy" id="182803"/>
    <lineage>
        <taxon>Eukaryota</taxon>
        <taxon>Metazoa</taxon>
        <taxon>Ecdysozoa</taxon>
        <taxon>Arthropoda</taxon>
        <taxon>Chelicerata</taxon>
        <taxon>Arachnida</taxon>
        <taxon>Araneae</taxon>
        <taxon>Araneomorphae</taxon>
        <taxon>Entelegynae</taxon>
        <taxon>Araneoidea</taxon>
        <taxon>Araneidae</taxon>
        <taxon>Araneus</taxon>
    </lineage>
</organism>